<dbReference type="SUPFAM" id="SSF101898">
    <property type="entry name" value="NHL repeat"/>
    <property type="match status" value="1"/>
</dbReference>
<dbReference type="InterPro" id="IPR011048">
    <property type="entry name" value="Haem_d1_sf"/>
</dbReference>
<protein>
    <submittedName>
        <fullName evidence="1">Cell wall-binding repeat-containing protein</fullName>
    </submittedName>
</protein>
<dbReference type="InterPro" id="IPR051922">
    <property type="entry name" value="Bact_Sporulation_Assoc"/>
</dbReference>
<dbReference type="InterPro" id="IPR015943">
    <property type="entry name" value="WD40/YVTN_repeat-like_dom_sf"/>
</dbReference>
<evidence type="ECO:0000313" key="1">
    <source>
        <dbReference type="EMBL" id="MCS5717574.1"/>
    </source>
</evidence>
<dbReference type="PANTHER" id="PTHR30032">
    <property type="entry name" value="N-ACETYLMURAMOYL-L-ALANINE AMIDASE-RELATED"/>
    <property type="match status" value="1"/>
</dbReference>
<dbReference type="EMBL" id="JANLCM010000001">
    <property type="protein sequence ID" value="MCS5717574.1"/>
    <property type="molecule type" value="Genomic_DNA"/>
</dbReference>
<evidence type="ECO:0000313" key="2">
    <source>
        <dbReference type="Proteomes" id="UP001165584"/>
    </source>
</evidence>
<organism evidence="1 2">
    <name type="scientific">Herbiconiux aconitum</name>
    <dbReference type="NCBI Taxonomy" id="2970913"/>
    <lineage>
        <taxon>Bacteria</taxon>
        <taxon>Bacillati</taxon>
        <taxon>Actinomycetota</taxon>
        <taxon>Actinomycetes</taxon>
        <taxon>Micrococcales</taxon>
        <taxon>Microbacteriaceae</taxon>
        <taxon>Herbiconiux</taxon>
    </lineage>
</organism>
<reference evidence="1" key="1">
    <citation type="submission" date="2022-08" db="EMBL/GenBank/DDBJ databases">
        <authorList>
            <person name="Deng Y."/>
            <person name="Han X.-F."/>
            <person name="Zhang Y.-Q."/>
        </authorList>
    </citation>
    <scope>NUCLEOTIDE SEQUENCE</scope>
    <source>
        <strain evidence="1">CPCC 205763</strain>
    </source>
</reference>
<name>A0ABT2GRK6_9MICO</name>
<accession>A0ABT2GRK6</accession>
<dbReference type="Proteomes" id="UP001165584">
    <property type="component" value="Unassembled WGS sequence"/>
</dbReference>
<dbReference type="PANTHER" id="PTHR30032:SF4">
    <property type="entry name" value="AMIDASE ENHANCER"/>
    <property type="match status" value="1"/>
</dbReference>
<dbReference type="RefSeq" id="WP_259505955.1">
    <property type="nucleotide sequence ID" value="NZ_JANLCM010000001.1"/>
</dbReference>
<dbReference type="SUPFAM" id="SSF51004">
    <property type="entry name" value="C-terminal (heme d1) domain of cytochrome cd1-nitrite reductase"/>
    <property type="match status" value="1"/>
</dbReference>
<dbReference type="Gene3D" id="2.130.10.10">
    <property type="entry name" value="YVTN repeat-like/Quinoprotein amine dehydrogenase"/>
    <property type="match status" value="1"/>
</dbReference>
<dbReference type="InterPro" id="IPR007253">
    <property type="entry name" value="Cell_wall-bd_2"/>
</dbReference>
<proteinExistence type="predicted"/>
<keyword evidence="2" id="KW-1185">Reference proteome</keyword>
<gene>
    <name evidence="1" type="ORF">N1027_05420</name>
</gene>
<sequence>MIKVSNAREIFASVVTALLVVCALGAFPQPARALADTRSVSLSQLDSQVRPGAGSPSPIVFDATGHRSYVMSGDGKSVAVYDISVGRLTPVATISGFTSGFALAVNGRTQLLYVGQGSSTVAIVDINPRSPTVNSVVGTLDTGGVGLVDLAIDTETNVLYAAHRTTHDLIILDRNTGMQSRVDVGAVSWQLHMALDSSSGSVYLSTDAGVVVVAADRSVVVHPVPKFLSGIAVGSGYVVLLVDGLRGEQRLDRYEQNGDWAHPASSGTLVSNTRGLSLDAANELVYTYRSGRYDLSAEVFEASDLSRISSVRTAGHWESMAVDPSTGRLLAARDTEIALLQPLVTRGHSVDRVGGADRFALSAAISAATFRAGSPVAYIASGLVFSDALSASAAAGAQGGPVLLVTKDGVPESIATELHRLKPQRIVVLGGTDTISAGVQDGLASYAPTVSRLNGADRYAVSAEVSRQVFSPGASTVYVASGAAFPDALSGSAAAGLGSGPVLLSKKEEVPAAVVAELDRLNPNRIVLLGGENSLSNAVLVQLQALAPSARIGGPDRYAVSANVAAASFSPADGTVYIASGAVFPDALSGGSAAVFTRSPVLLVTGAAIPADVLSEIDRLAPVHIVVLGGPNTVSDSVLTELQAHVKP</sequence>
<comment type="caution">
    <text evidence="1">The sequence shown here is derived from an EMBL/GenBank/DDBJ whole genome shotgun (WGS) entry which is preliminary data.</text>
</comment>
<dbReference type="Pfam" id="PF04122">
    <property type="entry name" value="CW_binding_2"/>
    <property type="match status" value="3"/>
</dbReference>